<evidence type="ECO:0000313" key="2">
    <source>
        <dbReference type="EMBL" id="GBP38905.1"/>
    </source>
</evidence>
<keyword evidence="1" id="KW-1133">Transmembrane helix</keyword>
<dbReference type="EMBL" id="BGZK01000356">
    <property type="protein sequence ID" value="GBP38905.1"/>
    <property type="molecule type" value="Genomic_DNA"/>
</dbReference>
<keyword evidence="3" id="KW-1185">Reference proteome</keyword>
<keyword evidence="1" id="KW-0812">Transmembrane</keyword>
<keyword evidence="1" id="KW-0472">Membrane</keyword>
<evidence type="ECO:0000313" key="3">
    <source>
        <dbReference type="Proteomes" id="UP000299102"/>
    </source>
</evidence>
<dbReference type="AlphaFoldDB" id="A0A4C1VM78"/>
<comment type="caution">
    <text evidence="2">The sequence shown here is derived from an EMBL/GenBank/DDBJ whole genome shotgun (WGS) entry which is preliminary data.</text>
</comment>
<reference evidence="2 3" key="1">
    <citation type="journal article" date="2019" name="Commun. Biol.">
        <title>The bagworm genome reveals a unique fibroin gene that provides high tensile strength.</title>
        <authorList>
            <person name="Kono N."/>
            <person name="Nakamura H."/>
            <person name="Ohtoshi R."/>
            <person name="Tomita M."/>
            <person name="Numata K."/>
            <person name="Arakawa K."/>
        </authorList>
    </citation>
    <scope>NUCLEOTIDE SEQUENCE [LARGE SCALE GENOMIC DNA]</scope>
</reference>
<proteinExistence type="predicted"/>
<accession>A0A4C1VM78</accession>
<protein>
    <submittedName>
        <fullName evidence="2">Uncharacterized protein</fullName>
    </submittedName>
</protein>
<sequence length="148" mass="16758">MRDGREGPRDIIGEIFCLFCELTTAAFYLLAPFGCRGCTVELEREWDERSRSELRQHHLSTTSKMCRMRNGEQNLEPRPGVEIENWTGVKFKLEPRSGLKALPRSESGVIPGQELIAGTRLGLRARSVDIKDEGMHSISTRAKIRARS</sequence>
<name>A0A4C1VM78_EUMVA</name>
<organism evidence="2 3">
    <name type="scientific">Eumeta variegata</name>
    <name type="common">Bagworm moth</name>
    <name type="synonym">Eumeta japonica</name>
    <dbReference type="NCBI Taxonomy" id="151549"/>
    <lineage>
        <taxon>Eukaryota</taxon>
        <taxon>Metazoa</taxon>
        <taxon>Ecdysozoa</taxon>
        <taxon>Arthropoda</taxon>
        <taxon>Hexapoda</taxon>
        <taxon>Insecta</taxon>
        <taxon>Pterygota</taxon>
        <taxon>Neoptera</taxon>
        <taxon>Endopterygota</taxon>
        <taxon>Lepidoptera</taxon>
        <taxon>Glossata</taxon>
        <taxon>Ditrysia</taxon>
        <taxon>Tineoidea</taxon>
        <taxon>Psychidae</taxon>
        <taxon>Oiketicinae</taxon>
        <taxon>Eumeta</taxon>
    </lineage>
</organism>
<gene>
    <name evidence="2" type="ORF">EVAR_95654_1</name>
</gene>
<feature type="transmembrane region" description="Helical" evidence="1">
    <location>
        <begin position="12"/>
        <end position="31"/>
    </location>
</feature>
<dbReference type="Proteomes" id="UP000299102">
    <property type="component" value="Unassembled WGS sequence"/>
</dbReference>
<evidence type="ECO:0000256" key="1">
    <source>
        <dbReference type="SAM" id="Phobius"/>
    </source>
</evidence>